<dbReference type="Proteomes" id="UP000253792">
    <property type="component" value="Unassembled WGS sequence"/>
</dbReference>
<protein>
    <submittedName>
        <fullName evidence="1">Rrf2 family transcriptional regulator</fullName>
    </submittedName>
</protein>
<sequence>MDITRRCDYALRILEAAYESGDSYVSVADISEQEDIPYAFARSIQHDLVKGGLIKTVRGARGGLALDCDPAQITLLEVLEAVQGPVSVSLCAVDAEYCKRRGGCSYNKLWMGADSLLNSYFDSITLKELMEQGGRHPVIRKAIDSAPPTARMSCPVDVCGGCAARRSIEEAQS</sequence>
<dbReference type="OrthoDB" id="9808360at2"/>
<proteinExistence type="predicted"/>
<dbReference type="NCBIfam" id="TIGR00738">
    <property type="entry name" value="rrf2_super"/>
    <property type="match status" value="1"/>
</dbReference>
<reference evidence="1 2" key="1">
    <citation type="journal article" date="2018" name="Elife">
        <title>Discovery and characterization of a prevalent human gut bacterial enzyme sufficient for the inactivation of a family of plant toxins.</title>
        <authorList>
            <person name="Koppel N."/>
            <person name="Bisanz J.E."/>
            <person name="Pandelia M.E."/>
            <person name="Turnbaugh P.J."/>
            <person name="Balskus E.P."/>
        </authorList>
    </citation>
    <scope>NUCLEOTIDE SEQUENCE [LARGE SCALE GENOMIC DNA]</scope>
    <source>
        <strain evidence="2">anaerobia AP69FAA</strain>
    </source>
</reference>
<dbReference type="GO" id="GO:0003700">
    <property type="term" value="F:DNA-binding transcription factor activity"/>
    <property type="evidence" value="ECO:0007669"/>
    <property type="project" value="TreeGrafter"/>
</dbReference>
<dbReference type="InterPro" id="IPR036390">
    <property type="entry name" value="WH_DNA-bd_sf"/>
</dbReference>
<dbReference type="AlphaFoldDB" id="A0A369L8T9"/>
<evidence type="ECO:0000313" key="2">
    <source>
        <dbReference type="Proteomes" id="UP000253792"/>
    </source>
</evidence>
<dbReference type="Gene3D" id="1.10.10.10">
    <property type="entry name" value="Winged helix-like DNA-binding domain superfamily/Winged helix DNA-binding domain"/>
    <property type="match status" value="1"/>
</dbReference>
<gene>
    <name evidence="1" type="ORF">C1880_04095</name>
</gene>
<dbReference type="SUPFAM" id="SSF46785">
    <property type="entry name" value="Winged helix' DNA-binding domain"/>
    <property type="match status" value="1"/>
</dbReference>
<dbReference type="EMBL" id="PPTP01000003">
    <property type="protein sequence ID" value="RDB56083.1"/>
    <property type="molecule type" value="Genomic_DNA"/>
</dbReference>
<organism evidence="1 2">
    <name type="scientific">Senegalimassilia anaerobia</name>
    <dbReference type="NCBI Taxonomy" id="1473216"/>
    <lineage>
        <taxon>Bacteria</taxon>
        <taxon>Bacillati</taxon>
        <taxon>Actinomycetota</taxon>
        <taxon>Coriobacteriia</taxon>
        <taxon>Coriobacteriales</taxon>
        <taxon>Coriobacteriaceae</taxon>
        <taxon>Senegalimassilia</taxon>
    </lineage>
</organism>
<dbReference type="PANTHER" id="PTHR33221">
    <property type="entry name" value="WINGED HELIX-TURN-HELIX TRANSCRIPTIONAL REGULATOR, RRF2 FAMILY"/>
    <property type="match status" value="1"/>
</dbReference>
<dbReference type="PROSITE" id="PS51197">
    <property type="entry name" value="HTH_RRF2_2"/>
    <property type="match status" value="1"/>
</dbReference>
<dbReference type="Pfam" id="PF02082">
    <property type="entry name" value="Rrf2"/>
    <property type="match status" value="1"/>
</dbReference>
<name>A0A369L8T9_9ACTN</name>
<dbReference type="InterPro" id="IPR000944">
    <property type="entry name" value="Tscrpt_reg_Rrf2"/>
</dbReference>
<dbReference type="STRING" id="1034345.GCA_000236865_00370"/>
<dbReference type="PANTHER" id="PTHR33221:SF2">
    <property type="entry name" value="TRANSCRIPTIONAL REGULATOR"/>
    <property type="match status" value="1"/>
</dbReference>
<accession>A0A369L8T9</accession>
<dbReference type="RefSeq" id="WP_114620406.1">
    <property type="nucleotide sequence ID" value="NZ_JAXJEN010000284.1"/>
</dbReference>
<evidence type="ECO:0000313" key="1">
    <source>
        <dbReference type="EMBL" id="RDB56083.1"/>
    </source>
</evidence>
<dbReference type="GO" id="GO:0005829">
    <property type="term" value="C:cytosol"/>
    <property type="evidence" value="ECO:0007669"/>
    <property type="project" value="TreeGrafter"/>
</dbReference>
<comment type="caution">
    <text evidence="1">The sequence shown here is derived from an EMBL/GenBank/DDBJ whole genome shotgun (WGS) entry which is preliminary data.</text>
</comment>
<dbReference type="InterPro" id="IPR036388">
    <property type="entry name" value="WH-like_DNA-bd_sf"/>
</dbReference>
<keyword evidence="2" id="KW-1185">Reference proteome</keyword>